<dbReference type="Pfam" id="PF02767">
    <property type="entry name" value="DNA_pol3_beta_2"/>
    <property type="match status" value="1"/>
</dbReference>
<evidence type="ECO:0000256" key="9">
    <source>
        <dbReference type="ARBA" id="ARBA00023125"/>
    </source>
</evidence>
<keyword evidence="4 10" id="KW-0963">Cytoplasm</keyword>
<comment type="function">
    <text evidence="10">Confers DNA tethering and processivity to DNA polymerases and other proteins. Acts as a clamp, forming a ring around DNA (a reaction catalyzed by the clamp-loading complex) which diffuses in an ATP-independent manner freely and bidirectionally along dsDNA. Initially characterized for its ability to contact the catalytic subunit of DNA polymerase III (Pol III), a complex, multichain enzyme responsible for most of the replicative synthesis in bacteria; Pol III exhibits 3'-5' exonuclease proofreading activity. The beta chain is required for initiation of replication as well as for processivity of DNA replication.</text>
</comment>
<dbReference type="EMBL" id="CP007806">
    <property type="protein sequence ID" value="AIG24420.1"/>
    <property type="molecule type" value="Genomic_DNA"/>
</dbReference>
<dbReference type="KEGG" id="blr:BRLA_c000020"/>
<dbReference type="STRING" id="1042163.BRLA_c000020"/>
<dbReference type="RefSeq" id="WP_003333983.1">
    <property type="nucleotide sequence ID" value="NZ_CP007806.1"/>
</dbReference>
<dbReference type="SUPFAM" id="SSF55979">
    <property type="entry name" value="DNA clamp"/>
    <property type="match status" value="3"/>
</dbReference>
<dbReference type="GO" id="GO:0009360">
    <property type="term" value="C:DNA polymerase III complex"/>
    <property type="evidence" value="ECO:0007669"/>
    <property type="project" value="InterPro"/>
</dbReference>
<evidence type="ECO:0000256" key="8">
    <source>
        <dbReference type="ARBA" id="ARBA00022932"/>
    </source>
</evidence>
<evidence type="ECO:0000259" key="13">
    <source>
        <dbReference type="Pfam" id="PF02768"/>
    </source>
</evidence>
<dbReference type="PIRSF" id="PIRSF000804">
    <property type="entry name" value="DNA_pol_III_b"/>
    <property type="match status" value="1"/>
</dbReference>
<dbReference type="GO" id="GO:0003887">
    <property type="term" value="F:DNA-directed DNA polymerase activity"/>
    <property type="evidence" value="ECO:0007669"/>
    <property type="project" value="UniProtKB-UniRule"/>
</dbReference>
<accession>A0A075R460</accession>
<keyword evidence="7 10" id="KW-0235">DNA replication</keyword>
<dbReference type="NCBIfam" id="TIGR00663">
    <property type="entry name" value="dnan"/>
    <property type="match status" value="1"/>
</dbReference>
<evidence type="ECO:0000256" key="10">
    <source>
        <dbReference type="PIRNR" id="PIRNR000804"/>
    </source>
</evidence>
<feature type="domain" description="DNA polymerase III beta sliding clamp N-terminal" evidence="11">
    <location>
        <begin position="1"/>
        <end position="127"/>
    </location>
</feature>
<evidence type="ECO:0000313" key="14">
    <source>
        <dbReference type="EMBL" id="AIG24420.1"/>
    </source>
</evidence>
<proteinExistence type="inferred from homology"/>
<comment type="subunit">
    <text evidence="10">Forms a ring-shaped head-to-tail homodimer around DNA.</text>
</comment>
<dbReference type="PANTHER" id="PTHR30478">
    <property type="entry name" value="DNA POLYMERASE III SUBUNIT BETA"/>
    <property type="match status" value="1"/>
</dbReference>
<keyword evidence="8 10" id="KW-0239">DNA-directed DNA polymerase</keyword>
<dbReference type="HOGENOM" id="CLU_038149_2_0_9"/>
<dbReference type="InterPro" id="IPR022635">
    <property type="entry name" value="DNA_polIII_beta_C"/>
</dbReference>
<dbReference type="GO" id="GO:0008408">
    <property type="term" value="F:3'-5' exonuclease activity"/>
    <property type="evidence" value="ECO:0007669"/>
    <property type="project" value="InterPro"/>
</dbReference>
<protein>
    <recommendedName>
        <fullName evidence="3 10">Beta sliding clamp</fullName>
    </recommendedName>
</protein>
<evidence type="ECO:0000259" key="11">
    <source>
        <dbReference type="Pfam" id="PF00712"/>
    </source>
</evidence>
<sequence length="379" mass="42063">MKITVQRDKLSTAVSHVAKAVSTRTTIPILTGIKLTANEEGLTLTGSDSDISIEVHVPLEEGENWGVTVHEPGSIVLPSRIFSEIVRKLPANEIDISVDDRLLTLIRSGQAEFTINGLDANEYPQLPQLEEDKVFSIPSDLLKTMIRQTSFAVATSEMRPILTGIMWTLEEGILKFVATDSHRFASRNAKVECSESLRFYNIVVPGKSCNELVKIIDDDQNLVDIVVADNQILVKSNHILFYSRLLEGTYPDTNRIIPQGCKTEIVLSTKEFLQSIERASLLSREGKTNVVKLVTLPDGNVEISSNAPEIGKVTETIQPKQCTGEELKISFNAKFMIDALRSIDSSEIVTSFTGAMSPFIIRPTDHDWSLHLILPVRTY</sequence>
<feature type="domain" description="DNA polymerase III beta sliding clamp C-terminal" evidence="13">
    <location>
        <begin position="255"/>
        <end position="377"/>
    </location>
</feature>
<keyword evidence="5 10" id="KW-0808">Transferase</keyword>
<evidence type="ECO:0000256" key="6">
    <source>
        <dbReference type="ARBA" id="ARBA00022695"/>
    </source>
</evidence>
<evidence type="ECO:0000259" key="12">
    <source>
        <dbReference type="Pfam" id="PF02767"/>
    </source>
</evidence>
<comment type="subcellular location">
    <subcellularLocation>
        <location evidence="1 10">Cytoplasm</location>
    </subcellularLocation>
</comment>
<dbReference type="Proteomes" id="UP000005850">
    <property type="component" value="Chromosome"/>
</dbReference>
<keyword evidence="9" id="KW-0238">DNA-binding</keyword>
<evidence type="ECO:0000256" key="4">
    <source>
        <dbReference type="ARBA" id="ARBA00022490"/>
    </source>
</evidence>
<dbReference type="FunFam" id="3.10.150.10:FF:000007">
    <property type="entry name" value="Beta sliding clamp"/>
    <property type="match status" value="1"/>
</dbReference>
<comment type="similarity">
    <text evidence="2 10">Belongs to the beta sliding clamp family.</text>
</comment>
<dbReference type="InterPro" id="IPR022634">
    <property type="entry name" value="DNA_polIII_beta_N"/>
</dbReference>
<dbReference type="SMART" id="SM00480">
    <property type="entry name" value="POL3Bc"/>
    <property type="match status" value="1"/>
</dbReference>
<evidence type="ECO:0000313" key="15">
    <source>
        <dbReference type="Proteomes" id="UP000005850"/>
    </source>
</evidence>
<dbReference type="InterPro" id="IPR001001">
    <property type="entry name" value="DNA_polIII_beta"/>
</dbReference>
<keyword evidence="6 10" id="KW-0548">Nucleotidyltransferase</keyword>
<dbReference type="InterPro" id="IPR046938">
    <property type="entry name" value="DNA_clamp_sf"/>
</dbReference>
<dbReference type="Pfam" id="PF02768">
    <property type="entry name" value="DNA_pol3_beta_3"/>
    <property type="match status" value="1"/>
</dbReference>
<dbReference type="eggNOG" id="COG0592">
    <property type="taxonomic scope" value="Bacteria"/>
</dbReference>
<evidence type="ECO:0000256" key="3">
    <source>
        <dbReference type="ARBA" id="ARBA00021035"/>
    </source>
</evidence>
<evidence type="ECO:0000256" key="1">
    <source>
        <dbReference type="ARBA" id="ARBA00004496"/>
    </source>
</evidence>
<feature type="domain" description="DNA polymerase III beta sliding clamp central" evidence="12">
    <location>
        <begin position="137"/>
        <end position="252"/>
    </location>
</feature>
<dbReference type="CDD" id="cd00140">
    <property type="entry name" value="beta_clamp"/>
    <property type="match status" value="1"/>
</dbReference>
<name>A0A075R460_BRELA</name>
<dbReference type="GO" id="GO:0005737">
    <property type="term" value="C:cytoplasm"/>
    <property type="evidence" value="ECO:0007669"/>
    <property type="project" value="UniProtKB-SubCell"/>
</dbReference>
<organism evidence="14 15">
    <name type="scientific">Brevibacillus laterosporus LMG 15441</name>
    <dbReference type="NCBI Taxonomy" id="1042163"/>
    <lineage>
        <taxon>Bacteria</taxon>
        <taxon>Bacillati</taxon>
        <taxon>Bacillota</taxon>
        <taxon>Bacilli</taxon>
        <taxon>Bacillales</taxon>
        <taxon>Paenibacillaceae</taxon>
        <taxon>Brevibacillus</taxon>
    </lineage>
</organism>
<evidence type="ECO:0000256" key="5">
    <source>
        <dbReference type="ARBA" id="ARBA00022679"/>
    </source>
</evidence>
<gene>
    <name evidence="14" type="ORF">BRLA_c000020</name>
</gene>
<dbReference type="GO" id="GO:0006271">
    <property type="term" value="P:DNA strand elongation involved in DNA replication"/>
    <property type="evidence" value="ECO:0007669"/>
    <property type="project" value="TreeGrafter"/>
</dbReference>
<dbReference type="Pfam" id="PF00712">
    <property type="entry name" value="DNA_pol3_beta"/>
    <property type="match status" value="1"/>
</dbReference>
<evidence type="ECO:0000256" key="2">
    <source>
        <dbReference type="ARBA" id="ARBA00010752"/>
    </source>
</evidence>
<dbReference type="PANTHER" id="PTHR30478:SF0">
    <property type="entry name" value="BETA SLIDING CLAMP"/>
    <property type="match status" value="1"/>
</dbReference>
<keyword evidence="15" id="KW-1185">Reference proteome</keyword>
<dbReference type="Gene3D" id="3.70.10.10">
    <property type="match status" value="1"/>
</dbReference>
<dbReference type="Gene3D" id="3.10.150.10">
    <property type="entry name" value="DNA Polymerase III, subunit A, domain 2"/>
    <property type="match status" value="1"/>
</dbReference>
<dbReference type="GO" id="GO:0003677">
    <property type="term" value="F:DNA binding"/>
    <property type="evidence" value="ECO:0007669"/>
    <property type="project" value="UniProtKB-UniRule"/>
</dbReference>
<evidence type="ECO:0000256" key="7">
    <source>
        <dbReference type="ARBA" id="ARBA00022705"/>
    </source>
</evidence>
<reference evidence="14 15" key="1">
    <citation type="journal article" date="2011" name="J. Bacteriol.">
        <title>Genome sequence of Brevibacillus laterosporus LMG 15441, a pathogen of invertebrates.</title>
        <authorList>
            <person name="Djukic M."/>
            <person name="Poehlein A."/>
            <person name="Thurmer A."/>
            <person name="Daniel R."/>
        </authorList>
    </citation>
    <scope>NUCLEOTIDE SEQUENCE [LARGE SCALE GENOMIC DNA]</scope>
    <source>
        <strain evidence="14 15">LMG 15441</strain>
    </source>
</reference>
<dbReference type="AlphaFoldDB" id="A0A075R460"/>
<dbReference type="InterPro" id="IPR022637">
    <property type="entry name" value="DNA_polIII_beta_cen"/>
</dbReference>